<comment type="subcellular location">
    <subcellularLocation>
        <location evidence="1 10">Endoplasmic reticulum membrane</location>
        <topology evidence="1 10">Multi-pass membrane protein</topology>
    </subcellularLocation>
</comment>
<dbReference type="GO" id="GO:0004144">
    <property type="term" value="F:diacylglycerol O-acyltransferase activity"/>
    <property type="evidence" value="ECO:0007669"/>
    <property type="project" value="TreeGrafter"/>
</dbReference>
<feature type="transmembrane region" description="Helical" evidence="13">
    <location>
        <begin position="449"/>
        <end position="466"/>
    </location>
</feature>
<feature type="transmembrane region" description="Helical" evidence="13">
    <location>
        <begin position="367"/>
        <end position="389"/>
    </location>
</feature>
<dbReference type="GO" id="GO:0005789">
    <property type="term" value="C:endoplasmic reticulum membrane"/>
    <property type="evidence" value="ECO:0007669"/>
    <property type="project" value="UniProtKB-SubCell"/>
</dbReference>
<protein>
    <recommendedName>
        <fullName evidence="10">O-acyltransferase</fullName>
    </recommendedName>
</protein>
<keyword evidence="8 10" id="KW-0472">Membrane</keyword>
<dbReference type="InterPro" id="IPR014371">
    <property type="entry name" value="Oat_ACAT_DAG_ARE"/>
</dbReference>
<evidence type="ECO:0000256" key="1">
    <source>
        <dbReference type="ARBA" id="ARBA00004477"/>
    </source>
</evidence>
<gene>
    <name evidence="14" type="primary">Contig13160.g14030</name>
    <name evidence="14" type="ORF">STYLEM_6379</name>
</gene>
<dbReference type="GO" id="GO:0019432">
    <property type="term" value="P:triglyceride biosynthetic process"/>
    <property type="evidence" value="ECO:0007669"/>
    <property type="project" value="TreeGrafter"/>
</dbReference>
<feature type="transmembrane region" description="Helical" evidence="13">
    <location>
        <begin position="472"/>
        <end position="490"/>
    </location>
</feature>
<evidence type="ECO:0000256" key="10">
    <source>
        <dbReference type="PIRNR" id="PIRNR000439"/>
    </source>
</evidence>
<reference evidence="14 15" key="1">
    <citation type="submission" date="2014-06" db="EMBL/GenBank/DDBJ databases">
        <authorList>
            <person name="Swart Estienne"/>
        </authorList>
    </citation>
    <scope>NUCLEOTIDE SEQUENCE [LARGE SCALE GENOMIC DNA]</scope>
    <source>
        <strain evidence="14 15">130c</strain>
    </source>
</reference>
<feature type="transmembrane region" description="Helical" evidence="13">
    <location>
        <begin position="169"/>
        <end position="188"/>
    </location>
</feature>
<keyword evidence="15" id="KW-1185">Reference proteome</keyword>
<proteinExistence type="inferred from homology"/>
<keyword evidence="4 10" id="KW-0808">Transferase</keyword>
<keyword evidence="5 13" id="KW-0812">Transmembrane</keyword>
<evidence type="ECO:0000256" key="13">
    <source>
        <dbReference type="SAM" id="Phobius"/>
    </source>
</evidence>
<evidence type="ECO:0000256" key="12">
    <source>
        <dbReference type="SAM" id="MobiDB-lite"/>
    </source>
</evidence>
<feature type="compositionally biased region" description="Polar residues" evidence="12">
    <location>
        <begin position="16"/>
        <end position="30"/>
    </location>
</feature>
<keyword evidence="6 10" id="KW-0256">Endoplasmic reticulum</keyword>
<feature type="region of interest" description="Disordered" evidence="12">
    <location>
        <begin position="94"/>
        <end position="116"/>
    </location>
</feature>
<evidence type="ECO:0000313" key="15">
    <source>
        <dbReference type="Proteomes" id="UP000039865"/>
    </source>
</evidence>
<feature type="transmembrane region" description="Helical" evidence="13">
    <location>
        <begin position="200"/>
        <end position="223"/>
    </location>
</feature>
<evidence type="ECO:0000256" key="2">
    <source>
        <dbReference type="ARBA" id="ARBA00005189"/>
    </source>
</evidence>
<dbReference type="Proteomes" id="UP000039865">
    <property type="component" value="Unassembled WGS sequence"/>
</dbReference>
<evidence type="ECO:0000256" key="5">
    <source>
        <dbReference type="ARBA" id="ARBA00022692"/>
    </source>
</evidence>
<feature type="region of interest" description="Disordered" evidence="12">
    <location>
        <begin position="1"/>
        <end position="31"/>
    </location>
</feature>
<dbReference type="EMBL" id="CCKQ01006129">
    <property type="protein sequence ID" value="CDW77418.1"/>
    <property type="molecule type" value="Genomic_DNA"/>
</dbReference>
<evidence type="ECO:0000256" key="3">
    <source>
        <dbReference type="ARBA" id="ARBA00009010"/>
    </source>
</evidence>
<sequence length="521" mass="61901">MSNKKISERQKKEGNLSPSDNHSQDSTQRGDSIIPSFLNLFRFFVPRSEKDQSEEYDLNINMFNIYFSYYIRKVFDEKIRGLLHFKESVEQSFQKLQSQPEREQKQDQIEKENQSFSQDIGRPLVVQIHEKQHNSYLADNADTTSYRGLVNLLVRDYIKSEKLYDPANYQTVAALILLLTFPAFSFWIEIMASTKIKRELVYGLIVLNLTANLVYPIVASWSIHSHPAAATLLMMFTCGQVLKLISFHHIMHDNRVMIRRLERKIGDSDDQVEENVYNLPPEQQQEALKYPNNINFRHYVRYLVSPTCCFQFSYPSTERRRIGYIIQKLIEFILLNLLIAQLFYQHMLPVAKEAVVPLRERDYFKVLFLTLQMSVPAAYLWLTMFYSFFHSYMNMWGEITMFADRRFYSDFWNAGDLNEYWRKWNFPIHSFLIRHVYFPLRRRKVIKPVALFLTFFVSAIAHEYIVVGVFRVFNFIAFFLMIVNVPIMVVHPNTNNIIFWLGYIILGQPFGIILCYYQYNY</sequence>
<evidence type="ECO:0000256" key="6">
    <source>
        <dbReference type="ARBA" id="ARBA00022824"/>
    </source>
</evidence>
<organism evidence="14 15">
    <name type="scientific">Stylonychia lemnae</name>
    <name type="common">Ciliate</name>
    <dbReference type="NCBI Taxonomy" id="5949"/>
    <lineage>
        <taxon>Eukaryota</taxon>
        <taxon>Sar</taxon>
        <taxon>Alveolata</taxon>
        <taxon>Ciliophora</taxon>
        <taxon>Intramacronucleata</taxon>
        <taxon>Spirotrichea</taxon>
        <taxon>Stichotrichia</taxon>
        <taxon>Sporadotrichida</taxon>
        <taxon>Oxytrichidae</taxon>
        <taxon>Stylonychinae</taxon>
        <taxon>Stylonychia</taxon>
    </lineage>
</organism>
<dbReference type="InParanoid" id="A0A078A9F2"/>
<feature type="active site" evidence="11">
    <location>
        <position position="462"/>
    </location>
</feature>
<dbReference type="AlphaFoldDB" id="A0A078A9F2"/>
<feature type="transmembrane region" description="Helical" evidence="13">
    <location>
        <begin position="497"/>
        <end position="519"/>
    </location>
</feature>
<evidence type="ECO:0000313" key="14">
    <source>
        <dbReference type="EMBL" id="CDW77418.1"/>
    </source>
</evidence>
<feature type="compositionally biased region" description="Basic and acidic residues" evidence="12">
    <location>
        <begin position="100"/>
        <end position="113"/>
    </location>
</feature>
<dbReference type="InterPro" id="IPR004299">
    <property type="entry name" value="MBOAT_fam"/>
</dbReference>
<feature type="transmembrane region" description="Helical" evidence="13">
    <location>
        <begin position="229"/>
        <end position="250"/>
    </location>
</feature>
<evidence type="ECO:0000256" key="4">
    <source>
        <dbReference type="ARBA" id="ARBA00022679"/>
    </source>
</evidence>
<evidence type="ECO:0000256" key="9">
    <source>
        <dbReference type="ARBA" id="ARBA00023315"/>
    </source>
</evidence>
<accession>A0A078A9F2</accession>
<comment type="similarity">
    <text evidence="3 10">Belongs to the membrane-bound acyltransferase family. Sterol o-acyltransferase subfamily.</text>
</comment>
<dbReference type="OrthoDB" id="10039049at2759"/>
<evidence type="ECO:0000256" key="7">
    <source>
        <dbReference type="ARBA" id="ARBA00022989"/>
    </source>
</evidence>
<keyword evidence="9 10" id="KW-0012">Acyltransferase</keyword>
<name>A0A078A9F2_STYLE</name>
<comment type="pathway">
    <text evidence="2">Lipid metabolism.</text>
</comment>
<dbReference type="Pfam" id="PF03062">
    <property type="entry name" value="MBOAT"/>
    <property type="match status" value="1"/>
</dbReference>
<dbReference type="PANTHER" id="PTHR10408">
    <property type="entry name" value="STEROL O-ACYLTRANSFERASE"/>
    <property type="match status" value="1"/>
</dbReference>
<feature type="compositionally biased region" description="Basic and acidic residues" evidence="12">
    <location>
        <begin position="1"/>
        <end position="14"/>
    </location>
</feature>
<evidence type="ECO:0000256" key="8">
    <source>
        <dbReference type="ARBA" id="ARBA00023136"/>
    </source>
</evidence>
<dbReference type="PANTHER" id="PTHR10408:SF7">
    <property type="entry name" value="DIACYLGLYCEROL O-ACYLTRANSFERASE 1"/>
    <property type="match status" value="1"/>
</dbReference>
<dbReference type="OMA" id="VPNVYLW"/>
<feature type="transmembrane region" description="Helical" evidence="13">
    <location>
        <begin position="329"/>
        <end position="347"/>
    </location>
</feature>
<keyword evidence="7 13" id="KW-1133">Transmembrane helix</keyword>
<dbReference type="PIRSF" id="PIRSF000439">
    <property type="entry name" value="Oat_ACAT_DAG_ARE"/>
    <property type="match status" value="1"/>
</dbReference>
<evidence type="ECO:0000256" key="11">
    <source>
        <dbReference type="PIRSR" id="PIRSR000439-1"/>
    </source>
</evidence>